<evidence type="ECO:0000256" key="2">
    <source>
        <dbReference type="ARBA" id="ARBA00022598"/>
    </source>
</evidence>
<dbReference type="InterPro" id="IPR000873">
    <property type="entry name" value="AMP-dep_synth/lig_dom"/>
</dbReference>
<dbReference type="Gene3D" id="3.40.50.12780">
    <property type="entry name" value="N-terminal domain of ligase-like"/>
    <property type="match status" value="1"/>
</dbReference>
<comment type="similarity">
    <text evidence="1">Belongs to the ATP-dependent AMP-binding enzyme family.</text>
</comment>
<dbReference type="SUPFAM" id="SSF56801">
    <property type="entry name" value="Acetyl-CoA synthetase-like"/>
    <property type="match status" value="1"/>
</dbReference>
<reference evidence="6" key="1">
    <citation type="submission" date="2018-02" db="EMBL/GenBank/DDBJ databases">
        <authorList>
            <person name="Hornung B."/>
        </authorList>
    </citation>
    <scope>NUCLEOTIDE SEQUENCE [LARGE SCALE GENOMIC DNA]</scope>
</reference>
<evidence type="ECO:0000313" key="6">
    <source>
        <dbReference type="Proteomes" id="UP000265962"/>
    </source>
</evidence>
<dbReference type="Proteomes" id="UP000265962">
    <property type="component" value="Unassembled WGS sequence"/>
</dbReference>
<dbReference type="Pfam" id="PF00501">
    <property type="entry name" value="AMP-binding"/>
    <property type="match status" value="1"/>
</dbReference>
<dbReference type="PANTHER" id="PTHR43201">
    <property type="entry name" value="ACYL-COA SYNTHETASE"/>
    <property type="match status" value="1"/>
</dbReference>
<evidence type="ECO:0000256" key="1">
    <source>
        <dbReference type="ARBA" id="ARBA00006432"/>
    </source>
</evidence>
<keyword evidence="2" id="KW-0436">Ligase</keyword>
<feature type="domain" description="AMP-dependent synthetase/ligase" evidence="3">
    <location>
        <begin position="49"/>
        <end position="395"/>
    </location>
</feature>
<name>A0A375I588_9ACTN</name>
<dbReference type="EMBL" id="OMOH01000005">
    <property type="protein sequence ID" value="SPF68552.1"/>
    <property type="molecule type" value="Genomic_DNA"/>
</dbReference>
<dbReference type="Gene3D" id="3.30.300.30">
    <property type="match status" value="1"/>
</dbReference>
<dbReference type="AlphaFoldDB" id="A0A375I588"/>
<dbReference type="InterPro" id="IPR020845">
    <property type="entry name" value="AMP-binding_CS"/>
</dbReference>
<feature type="domain" description="AMP-binding enzyme C-terminal" evidence="4">
    <location>
        <begin position="447"/>
        <end position="511"/>
    </location>
</feature>
<keyword evidence="6" id="KW-1185">Reference proteome</keyword>
<evidence type="ECO:0000313" key="5">
    <source>
        <dbReference type="EMBL" id="SPF68552.1"/>
    </source>
</evidence>
<organism evidence="5 6">
    <name type="scientific">Propionibacterium ruminifibrarum</name>
    <dbReference type="NCBI Taxonomy" id="1962131"/>
    <lineage>
        <taxon>Bacteria</taxon>
        <taxon>Bacillati</taxon>
        <taxon>Actinomycetota</taxon>
        <taxon>Actinomycetes</taxon>
        <taxon>Propionibacteriales</taxon>
        <taxon>Propionibacteriaceae</taxon>
        <taxon>Propionibacterium</taxon>
    </lineage>
</organism>
<dbReference type="Pfam" id="PF13193">
    <property type="entry name" value="AMP-binding_C"/>
    <property type="match status" value="1"/>
</dbReference>
<dbReference type="RefSeq" id="WP_119715705.1">
    <property type="nucleotide sequence ID" value="NZ_OMOH01000005.1"/>
</dbReference>
<proteinExistence type="inferred from homology"/>
<dbReference type="PROSITE" id="PS00455">
    <property type="entry name" value="AMP_BINDING"/>
    <property type="match status" value="1"/>
</dbReference>
<dbReference type="OrthoDB" id="9803968at2"/>
<sequence>MSIVDLLRKNAREIGEQCALVELDVDVRTQWVPEEPSGWRHNLAAWCVRRELSWSEFNQLSNQWAGFLMTRGISTGDRVGILMLNGIEWLPVYFGVLKAGAVVVPLNFRYESAEIDYCLELAEVKALVFGSEFTARLAETQSAREGRCAMLMVGGPCPEFAEPFVGDPSAVDPCILTDPSDDAAIYFSSGTTGFPKAILHCHSALIHAARAEQNHHSQTGDDVFLCIPPLYHAGAKMHWFGSLLTGGRCVLLRGVTPWSILAAVSAEKCTIVWLLVPWAQDILLAIERGELDPAAHELDQWRLMHIGAQPVPENLIWRWQETFPNQRYDTNYGLTEATGPGCVHLGVDNVDHAGAIGRAGYGWRTKVVDDCGRDVVRGQRGELAVRGPGVMKGYFKDETATRAVLDSDGWLLTGDIVEEDPDGFLWLVDRKKDVIISGGENIYPGQIERFLAGDPRVKDVALIGLPDERLGEVAAAVVEVKPDVVLTSTDVFALCEELPRYKRPRHIIFAPVIRNGTGKIDKPALRAMYAHSDGF</sequence>
<dbReference type="InterPro" id="IPR042099">
    <property type="entry name" value="ANL_N_sf"/>
</dbReference>
<dbReference type="PANTHER" id="PTHR43201:SF5">
    <property type="entry name" value="MEDIUM-CHAIN ACYL-COA LIGASE ACSF2, MITOCHONDRIAL"/>
    <property type="match status" value="1"/>
</dbReference>
<dbReference type="GO" id="GO:0031956">
    <property type="term" value="F:medium-chain fatty acid-CoA ligase activity"/>
    <property type="evidence" value="ECO:0007669"/>
    <property type="project" value="TreeGrafter"/>
</dbReference>
<evidence type="ECO:0000259" key="3">
    <source>
        <dbReference type="Pfam" id="PF00501"/>
    </source>
</evidence>
<dbReference type="InterPro" id="IPR045851">
    <property type="entry name" value="AMP-bd_C_sf"/>
</dbReference>
<protein>
    <submittedName>
        <fullName evidence="5">AMP-binding enzyme</fullName>
    </submittedName>
</protein>
<dbReference type="GO" id="GO:0006631">
    <property type="term" value="P:fatty acid metabolic process"/>
    <property type="evidence" value="ECO:0007669"/>
    <property type="project" value="TreeGrafter"/>
</dbReference>
<accession>A0A375I588</accession>
<dbReference type="InterPro" id="IPR025110">
    <property type="entry name" value="AMP-bd_C"/>
</dbReference>
<gene>
    <name evidence="5" type="ORF">PROPJV5_1533</name>
</gene>
<evidence type="ECO:0000259" key="4">
    <source>
        <dbReference type="Pfam" id="PF13193"/>
    </source>
</evidence>